<comment type="subcellular location">
    <subcellularLocation>
        <location evidence="1">Membrane</location>
        <topology evidence="1">Multi-pass membrane protein</topology>
    </subcellularLocation>
</comment>
<evidence type="ECO:0000256" key="2">
    <source>
        <dbReference type="ARBA" id="ARBA00006484"/>
    </source>
</evidence>
<dbReference type="STRING" id="6412.T1G6P8"/>
<organism evidence="15 16">
    <name type="scientific">Helobdella robusta</name>
    <name type="common">Californian leech</name>
    <dbReference type="NCBI Taxonomy" id="6412"/>
    <lineage>
        <taxon>Eukaryota</taxon>
        <taxon>Metazoa</taxon>
        <taxon>Spiralia</taxon>
        <taxon>Lophotrochozoa</taxon>
        <taxon>Annelida</taxon>
        <taxon>Clitellata</taxon>
        <taxon>Hirudinea</taxon>
        <taxon>Rhynchobdellida</taxon>
        <taxon>Glossiphoniidae</taxon>
        <taxon>Helobdella</taxon>
    </lineage>
</organism>
<dbReference type="PRINTS" id="PR00081">
    <property type="entry name" value="GDHRDH"/>
</dbReference>
<evidence type="ECO:0000256" key="9">
    <source>
        <dbReference type="ARBA" id="ARBA00059620"/>
    </source>
</evidence>
<evidence type="ECO:0000256" key="7">
    <source>
        <dbReference type="ARBA" id="ARBA00023098"/>
    </source>
</evidence>
<keyword evidence="6" id="KW-0560">Oxidoreductase</keyword>
<dbReference type="InterPro" id="IPR002347">
    <property type="entry name" value="SDR_fam"/>
</dbReference>
<keyword evidence="5" id="KW-1133">Transmembrane helix</keyword>
<dbReference type="HOGENOM" id="CLU_010194_2_5_1"/>
<evidence type="ECO:0000256" key="12">
    <source>
        <dbReference type="RuleBase" id="RU000363"/>
    </source>
</evidence>
<evidence type="ECO:0000256" key="3">
    <source>
        <dbReference type="ARBA" id="ARBA00022692"/>
    </source>
</evidence>
<dbReference type="KEGG" id="hro:HELRODRAFT_87424"/>
<dbReference type="SUPFAM" id="SSF51735">
    <property type="entry name" value="NAD(P)-binding Rossmann-fold domains"/>
    <property type="match status" value="1"/>
</dbReference>
<dbReference type="InterPro" id="IPR057326">
    <property type="entry name" value="KR_dom"/>
</dbReference>
<dbReference type="EMBL" id="KB097558">
    <property type="protein sequence ID" value="ESN94869.1"/>
    <property type="molecule type" value="Genomic_DNA"/>
</dbReference>
<dbReference type="CTD" id="20216745"/>
<dbReference type="FunFam" id="3.40.50.720:FF:000131">
    <property type="entry name" value="Short-chain dehydrogenase/reductase 3"/>
    <property type="match status" value="1"/>
</dbReference>
<evidence type="ECO:0000256" key="5">
    <source>
        <dbReference type="ARBA" id="ARBA00022989"/>
    </source>
</evidence>
<dbReference type="PANTHER" id="PTHR24322">
    <property type="entry name" value="PKSB"/>
    <property type="match status" value="1"/>
</dbReference>
<proteinExistence type="inferred from homology"/>
<dbReference type="EnsemblMetazoa" id="HelroT87424">
    <property type="protein sequence ID" value="HelroP87424"/>
    <property type="gene ID" value="HelroG87424"/>
</dbReference>
<sequence>MVIATYFNKIYYVMLILCSLLKEIFKKIFPLKRKNISGKVVLITGAGGGIGRQLALKFAAQKTKLALWDIHEATCDETASQVSALNAPCHSYVCDVSKKENVARVAQMVRRDLGEVDILVNNAGVINYKNFRNQTEEDIKRIVNINLMAMFWTIQEFLPEMYRKNDGHIVNLSSIAGCIGEANAADYTATKFAVRGLSESLAEEFLQSGKTGLQVSIVYPASIDTPLLRSIIRPNRQTLVSMSPDEAAQAILDGVLADKKHIFVPNKLWILAAFNKYRQLRFHL</sequence>
<dbReference type="CDD" id="cd05339">
    <property type="entry name" value="17beta-HSDXI-like_SDR_c"/>
    <property type="match status" value="1"/>
</dbReference>
<dbReference type="Pfam" id="PF00106">
    <property type="entry name" value="adh_short"/>
    <property type="match status" value="1"/>
</dbReference>
<dbReference type="GO" id="GO:0016616">
    <property type="term" value="F:oxidoreductase activity, acting on the CH-OH group of donors, NAD or NADP as acceptor"/>
    <property type="evidence" value="ECO:0000318"/>
    <property type="project" value="GO_Central"/>
</dbReference>
<keyword evidence="3" id="KW-0812">Transmembrane</keyword>
<evidence type="ECO:0000256" key="10">
    <source>
        <dbReference type="ARBA" id="ARBA00068717"/>
    </source>
</evidence>
<dbReference type="Gene3D" id="3.40.50.720">
    <property type="entry name" value="NAD(P)-binding Rossmann-like Domain"/>
    <property type="match status" value="1"/>
</dbReference>
<dbReference type="SMART" id="SM00822">
    <property type="entry name" value="PKS_KR"/>
    <property type="match status" value="1"/>
</dbReference>
<feature type="domain" description="Ketoreductase" evidence="13">
    <location>
        <begin position="39"/>
        <end position="224"/>
    </location>
</feature>
<accession>T1G6P8</accession>
<dbReference type="EMBL" id="AMQM01007060">
    <property type="status" value="NOT_ANNOTATED_CDS"/>
    <property type="molecule type" value="Genomic_DNA"/>
</dbReference>
<evidence type="ECO:0000256" key="8">
    <source>
        <dbReference type="ARBA" id="ARBA00023136"/>
    </source>
</evidence>
<comment type="function">
    <text evidence="9">Catalyzes the reduction of all-trans-retinal to all-trans-retinol in the presence of NADPH.</text>
</comment>
<dbReference type="PANTHER" id="PTHR24322:SF736">
    <property type="entry name" value="RETINOL DEHYDROGENASE 10"/>
    <property type="match status" value="1"/>
</dbReference>
<dbReference type="AlphaFoldDB" id="T1G6P8"/>
<dbReference type="GO" id="GO:0016020">
    <property type="term" value="C:membrane"/>
    <property type="evidence" value="ECO:0007669"/>
    <property type="project" value="UniProtKB-SubCell"/>
</dbReference>
<gene>
    <name evidence="15" type="primary">20216745</name>
    <name evidence="14" type="ORF">HELRODRAFT_87424</name>
</gene>
<dbReference type="PROSITE" id="PS00061">
    <property type="entry name" value="ADH_SHORT"/>
    <property type="match status" value="1"/>
</dbReference>
<keyword evidence="4" id="KW-0521">NADP</keyword>
<evidence type="ECO:0000313" key="14">
    <source>
        <dbReference type="EMBL" id="ESN94869.1"/>
    </source>
</evidence>
<reference evidence="14 16" key="2">
    <citation type="journal article" date="2013" name="Nature">
        <title>Insights into bilaterian evolution from three spiralian genomes.</title>
        <authorList>
            <person name="Simakov O."/>
            <person name="Marletaz F."/>
            <person name="Cho S.J."/>
            <person name="Edsinger-Gonzales E."/>
            <person name="Havlak P."/>
            <person name="Hellsten U."/>
            <person name="Kuo D.H."/>
            <person name="Larsson T."/>
            <person name="Lv J."/>
            <person name="Arendt D."/>
            <person name="Savage R."/>
            <person name="Osoegawa K."/>
            <person name="de Jong P."/>
            <person name="Grimwood J."/>
            <person name="Chapman J.A."/>
            <person name="Shapiro H."/>
            <person name="Aerts A."/>
            <person name="Otillar R.P."/>
            <person name="Terry A.Y."/>
            <person name="Boore J.L."/>
            <person name="Grigoriev I.V."/>
            <person name="Lindberg D.R."/>
            <person name="Seaver E.C."/>
            <person name="Weisblat D.A."/>
            <person name="Putnam N.H."/>
            <person name="Rokhsar D.S."/>
        </authorList>
    </citation>
    <scope>NUCLEOTIDE SEQUENCE</scope>
</reference>
<keyword evidence="8" id="KW-0472">Membrane</keyword>
<dbReference type="InterPro" id="IPR036291">
    <property type="entry name" value="NAD(P)-bd_dom_sf"/>
</dbReference>
<evidence type="ECO:0000313" key="15">
    <source>
        <dbReference type="EnsemblMetazoa" id="HelroP87424"/>
    </source>
</evidence>
<evidence type="ECO:0000259" key="13">
    <source>
        <dbReference type="SMART" id="SM00822"/>
    </source>
</evidence>
<evidence type="ECO:0000256" key="1">
    <source>
        <dbReference type="ARBA" id="ARBA00004141"/>
    </source>
</evidence>
<dbReference type="InParanoid" id="T1G6P8"/>
<evidence type="ECO:0000313" key="16">
    <source>
        <dbReference type="Proteomes" id="UP000015101"/>
    </source>
</evidence>
<evidence type="ECO:0000256" key="11">
    <source>
        <dbReference type="ARBA" id="ARBA00082544"/>
    </source>
</evidence>
<dbReference type="OMA" id="DIIRWIT"/>
<comment type="similarity">
    <text evidence="2 12">Belongs to the short-chain dehydrogenases/reductases (SDR) family.</text>
</comment>
<evidence type="ECO:0000256" key="4">
    <source>
        <dbReference type="ARBA" id="ARBA00022857"/>
    </source>
</evidence>
<keyword evidence="16" id="KW-1185">Reference proteome</keyword>
<dbReference type="GeneID" id="20216745"/>
<reference evidence="15" key="3">
    <citation type="submission" date="2015-06" db="UniProtKB">
        <authorList>
            <consortium name="EnsemblMetazoa"/>
        </authorList>
    </citation>
    <scope>IDENTIFICATION</scope>
</reference>
<dbReference type="Proteomes" id="UP000015101">
    <property type="component" value="Unassembled WGS sequence"/>
</dbReference>
<dbReference type="InterPro" id="IPR020904">
    <property type="entry name" value="Sc_DH/Rdtase_CS"/>
</dbReference>
<evidence type="ECO:0000256" key="6">
    <source>
        <dbReference type="ARBA" id="ARBA00023002"/>
    </source>
</evidence>
<dbReference type="PRINTS" id="PR00080">
    <property type="entry name" value="SDRFAMILY"/>
</dbReference>
<dbReference type="GO" id="GO:0052650">
    <property type="term" value="F:all-trans-retinol dehydrogenase (NADP+) activity"/>
    <property type="evidence" value="ECO:0007669"/>
    <property type="project" value="UniProtKB-ARBA"/>
</dbReference>
<name>T1G6P8_HELRO</name>
<keyword evidence="7" id="KW-0443">Lipid metabolism</keyword>
<dbReference type="OrthoDB" id="10253736at2759"/>
<reference evidence="16" key="1">
    <citation type="submission" date="2012-12" db="EMBL/GenBank/DDBJ databases">
        <authorList>
            <person name="Hellsten U."/>
            <person name="Grimwood J."/>
            <person name="Chapman J.A."/>
            <person name="Shapiro H."/>
            <person name="Aerts A."/>
            <person name="Otillar R.P."/>
            <person name="Terry A.Y."/>
            <person name="Boore J.L."/>
            <person name="Simakov O."/>
            <person name="Marletaz F."/>
            <person name="Cho S.-J."/>
            <person name="Edsinger-Gonzales E."/>
            <person name="Havlak P."/>
            <person name="Kuo D.-H."/>
            <person name="Larsson T."/>
            <person name="Lv J."/>
            <person name="Arendt D."/>
            <person name="Savage R."/>
            <person name="Osoegawa K."/>
            <person name="de Jong P."/>
            <person name="Lindberg D.R."/>
            <person name="Seaver E.C."/>
            <person name="Weisblat D.A."/>
            <person name="Putnam N.H."/>
            <person name="Grigoriev I.V."/>
            <person name="Rokhsar D.S."/>
        </authorList>
    </citation>
    <scope>NUCLEOTIDE SEQUENCE</scope>
</reference>
<dbReference type="GO" id="GO:0005811">
    <property type="term" value="C:lipid droplet"/>
    <property type="evidence" value="ECO:0000318"/>
    <property type="project" value="GO_Central"/>
</dbReference>
<dbReference type="eggNOG" id="KOG1201">
    <property type="taxonomic scope" value="Eukaryota"/>
</dbReference>
<dbReference type="RefSeq" id="XP_009026957.1">
    <property type="nucleotide sequence ID" value="XM_009028709.1"/>
</dbReference>
<protein>
    <recommendedName>
        <fullName evidence="10">Short-chain dehydrogenase/reductase 3</fullName>
    </recommendedName>
    <alternativeName>
        <fullName evidence="11">Retinal short-chain dehydrogenase/reductase 1</fullName>
    </alternativeName>
</protein>